<dbReference type="InterPro" id="IPR013783">
    <property type="entry name" value="Ig-like_fold"/>
</dbReference>
<dbReference type="RefSeq" id="WP_318597452.1">
    <property type="nucleotide sequence ID" value="NZ_JAWSTH010000027.1"/>
</dbReference>
<feature type="compositionally biased region" description="Low complexity" evidence="2">
    <location>
        <begin position="514"/>
        <end position="526"/>
    </location>
</feature>
<gene>
    <name evidence="4" type="ORF">R7226_12265</name>
</gene>
<name>A0ABU4HQX8_9ACTN</name>
<keyword evidence="5" id="KW-1185">Reference proteome</keyword>
<feature type="signal peptide" evidence="3">
    <location>
        <begin position="1"/>
        <end position="20"/>
    </location>
</feature>
<dbReference type="PANTHER" id="PTHR46580">
    <property type="entry name" value="SENSOR KINASE-RELATED"/>
    <property type="match status" value="1"/>
</dbReference>
<feature type="chain" id="PRO_5045253755" evidence="3">
    <location>
        <begin position="21"/>
        <end position="656"/>
    </location>
</feature>
<dbReference type="PANTHER" id="PTHR46580:SF2">
    <property type="entry name" value="MAM DOMAIN-CONTAINING PROTEIN"/>
    <property type="match status" value="1"/>
</dbReference>
<evidence type="ECO:0000256" key="3">
    <source>
        <dbReference type="SAM" id="SignalP"/>
    </source>
</evidence>
<evidence type="ECO:0000256" key="2">
    <source>
        <dbReference type="SAM" id="MobiDB-lite"/>
    </source>
</evidence>
<reference evidence="4 5" key="2">
    <citation type="submission" date="2023-10" db="EMBL/GenBank/DDBJ databases">
        <authorList>
            <person name="Han X.F."/>
        </authorList>
    </citation>
    <scope>NUCLEOTIDE SEQUENCE [LARGE SCALE GENOMIC DNA]</scope>
    <source>
        <strain evidence="4 5">KCTC 39840</strain>
    </source>
</reference>
<keyword evidence="1 3" id="KW-0732">Signal</keyword>
<dbReference type="NCBIfam" id="NF012200">
    <property type="entry name" value="choice_anch_D"/>
    <property type="match status" value="1"/>
</dbReference>
<dbReference type="InterPro" id="IPR028994">
    <property type="entry name" value="Integrin_alpha_N"/>
</dbReference>
<dbReference type="Proteomes" id="UP001284601">
    <property type="component" value="Unassembled WGS sequence"/>
</dbReference>
<evidence type="ECO:0000313" key="5">
    <source>
        <dbReference type="Proteomes" id="UP001284601"/>
    </source>
</evidence>
<feature type="region of interest" description="Disordered" evidence="2">
    <location>
        <begin position="479"/>
        <end position="560"/>
    </location>
</feature>
<dbReference type="Gene3D" id="2.130.10.130">
    <property type="entry name" value="Integrin alpha, N-terminal"/>
    <property type="match status" value="1"/>
</dbReference>
<feature type="compositionally biased region" description="Low complexity" evidence="2">
    <location>
        <begin position="484"/>
        <end position="503"/>
    </location>
</feature>
<reference evidence="5" key="1">
    <citation type="submission" date="2023-07" db="EMBL/GenBank/DDBJ databases">
        <title>Conexibacter stalactiti sp. nov., isolated from stalactites in a lava cave and emended description of the genus Conexibacter.</title>
        <authorList>
            <person name="Lee S.D."/>
        </authorList>
    </citation>
    <scope>NUCLEOTIDE SEQUENCE [LARGE SCALE GENOMIC DNA]</scope>
    <source>
        <strain evidence="5">KCTC 39840</strain>
    </source>
</reference>
<protein>
    <submittedName>
        <fullName evidence="4">FG-GAP-like repeat-containing protein</fullName>
    </submittedName>
</protein>
<dbReference type="EMBL" id="JAWSTH010000027">
    <property type="protein sequence ID" value="MDW5595117.1"/>
    <property type="molecule type" value="Genomic_DNA"/>
</dbReference>
<accession>A0ABU4HQX8</accession>
<dbReference type="Gene3D" id="2.40.128.340">
    <property type="match status" value="1"/>
</dbReference>
<dbReference type="Gene3D" id="2.60.40.10">
    <property type="entry name" value="Immunoglobulins"/>
    <property type="match status" value="1"/>
</dbReference>
<organism evidence="4 5">
    <name type="scientific">Conexibacter stalactiti</name>
    <dbReference type="NCBI Taxonomy" id="1940611"/>
    <lineage>
        <taxon>Bacteria</taxon>
        <taxon>Bacillati</taxon>
        <taxon>Actinomycetota</taxon>
        <taxon>Thermoleophilia</taxon>
        <taxon>Solirubrobacterales</taxon>
        <taxon>Conexibacteraceae</taxon>
        <taxon>Conexibacter</taxon>
    </lineage>
</organism>
<dbReference type="SUPFAM" id="SSF69318">
    <property type="entry name" value="Integrin alpha N-terminal domain"/>
    <property type="match status" value="1"/>
</dbReference>
<comment type="caution">
    <text evidence="4">The sequence shown here is derived from an EMBL/GenBank/DDBJ whole genome shotgun (WGS) entry which is preliminary data.</text>
</comment>
<proteinExistence type="predicted"/>
<evidence type="ECO:0000313" key="4">
    <source>
        <dbReference type="EMBL" id="MDW5595117.1"/>
    </source>
</evidence>
<dbReference type="InterPro" id="IPR013517">
    <property type="entry name" value="FG-GAP"/>
</dbReference>
<evidence type="ECO:0000256" key="1">
    <source>
        <dbReference type="ARBA" id="ARBA00022729"/>
    </source>
</evidence>
<dbReference type="Pfam" id="PF13517">
    <property type="entry name" value="FG-GAP_3"/>
    <property type="match status" value="2"/>
</dbReference>
<sequence length="656" mass="65331">MPRITARRALLCLSSTCALAALTPAGAAADVVFGPAPATGLPSENDLIAADFDGDGVLDLAGNNFGRRDVSVALGNGNGTFAASSSSPLGITPGTMASGDLDEDGNDDVVVGSYTATALSLLMSDGDGTFTAASAVPDNEPPGAITIGDVDGDGHLDLVTAPSLGSQKVLVSLGDGTGGFDTAIESATIGGATIALDLADFDDDGDLDLLARANDGIGTLRVALGNGDGTFAEPTSYQPGVRVLDAVVRDFDGDGIPDVAAADTDSDTVLVLRSNGDGTFGPPATTSSLGDGPDWLDAADFDRDGDQDLVVVNSLDGSMAVLDNPGDGAFASGQIPASPMMPGTPVAGDFDGDGAADLALLEGVSRTPALWLNTPTADPSPASLTFGSQSAPVPQGTLSPSQTTAIVNNGAVPLSIGGFVFGGANPDDFVIGTDTCRRPVAPGASCTISVRFAPQAQGERSGTLMVLSDAREGDTAIALTGTAGPQPQGPQGDQGQEGDQGPQGVAGQDGARGDTGAPGAAGATGERGADGTGAAGATGPQGPAGPDGPAGPQGPAGSAGQIRLVTCTTGKPARGRRTTRRCTTRTIAGNATFTTAPTARASLARNGRVYATGSASRTRGLRLHATRTVPSGRYRLTLHYRDGRRHVTTRATIRIR</sequence>